<organism evidence="1 2">
    <name type="scientific">Nepenthes gracilis</name>
    <name type="common">Slender pitcher plant</name>
    <dbReference type="NCBI Taxonomy" id="150966"/>
    <lineage>
        <taxon>Eukaryota</taxon>
        <taxon>Viridiplantae</taxon>
        <taxon>Streptophyta</taxon>
        <taxon>Embryophyta</taxon>
        <taxon>Tracheophyta</taxon>
        <taxon>Spermatophyta</taxon>
        <taxon>Magnoliopsida</taxon>
        <taxon>eudicotyledons</taxon>
        <taxon>Gunneridae</taxon>
        <taxon>Pentapetalae</taxon>
        <taxon>Caryophyllales</taxon>
        <taxon>Nepenthaceae</taxon>
        <taxon>Nepenthes</taxon>
    </lineage>
</organism>
<proteinExistence type="predicted"/>
<name>A0AAD3S5N6_NEPGR</name>
<sequence length="111" mass="12679">MVVSAFGYARMPDWNLSVKWLSFRFCTLSSRFGRNGSPLVHSRWQNKLASINCGMCNHGSRSYRSRFAFFSGFYNEALRMWIKHRDWGGFGPLGAVLGLKAIAAVYRADLF</sequence>
<keyword evidence="2" id="KW-1185">Reference proteome</keyword>
<protein>
    <submittedName>
        <fullName evidence="1">Uncharacterized protein</fullName>
    </submittedName>
</protein>
<accession>A0AAD3S5N6</accession>
<evidence type="ECO:0000313" key="2">
    <source>
        <dbReference type="Proteomes" id="UP001279734"/>
    </source>
</evidence>
<reference evidence="1" key="1">
    <citation type="submission" date="2023-05" db="EMBL/GenBank/DDBJ databases">
        <title>Nepenthes gracilis genome sequencing.</title>
        <authorList>
            <person name="Fukushima K."/>
        </authorList>
    </citation>
    <scope>NUCLEOTIDE SEQUENCE</scope>
    <source>
        <strain evidence="1">SING2019-196</strain>
    </source>
</reference>
<dbReference type="AlphaFoldDB" id="A0AAD3S5N6"/>
<dbReference type="EMBL" id="BSYO01000005">
    <property type="protein sequence ID" value="GMH04885.1"/>
    <property type="molecule type" value="Genomic_DNA"/>
</dbReference>
<comment type="caution">
    <text evidence="1">The sequence shown here is derived from an EMBL/GenBank/DDBJ whole genome shotgun (WGS) entry which is preliminary data.</text>
</comment>
<evidence type="ECO:0000313" key="1">
    <source>
        <dbReference type="EMBL" id="GMH04885.1"/>
    </source>
</evidence>
<dbReference type="Proteomes" id="UP001279734">
    <property type="component" value="Unassembled WGS sequence"/>
</dbReference>
<gene>
    <name evidence="1" type="ORF">Nepgr_006725</name>
</gene>